<proteinExistence type="predicted"/>
<gene>
    <name evidence="3" type="ORF">MERR_LOCUS14810</name>
</gene>
<feature type="region of interest" description="Disordered" evidence="1">
    <location>
        <begin position="187"/>
        <end position="213"/>
    </location>
</feature>
<feature type="domain" description="Zinc knuckle CX2CX4HX4C" evidence="2">
    <location>
        <begin position="48"/>
        <end position="91"/>
    </location>
</feature>
<comment type="caution">
    <text evidence="3">The sequence shown here is derived from an EMBL/GenBank/DDBJ whole genome shotgun (WGS) entry which is preliminary data.</text>
</comment>
<dbReference type="InterPro" id="IPR040256">
    <property type="entry name" value="At4g02000-like"/>
</dbReference>
<reference evidence="3" key="1">
    <citation type="submission" date="2020-01" db="EMBL/GenBank/DDBJ databases">
        <authorList>
            <person name="Mishra B."/>
        </authorList>
    </citation>
    <scope>NUCLEOTIDE SEQUENCE [LARGE SCALE GENOMIC DNA]</scope>
</reference>
<dbReference type="EMBL" id="CACVBM020001058">
    <property type="protein sequence ID" value="CAA7027575.1"/>
    <property type="molecule type" value="Genomic_DNA"/>
</dbReference>
<name>A0A6D2IR40_9BRAS</name>
<organism evidence="3 4">
    <name type="scientific">Microthlaspi erraticum</name>
    <dbReference type="NCBI Taxonomy" id="1685480"/>
    <lineage>
        <taxon>Eukaryota</taxon>
        <taxon>Viridiplantae</taxon>
        <taxon>Streptophyta</taxon>
        <taxon>Embryophyta</taxon>
        <taxon>Tracheophyta</taxon>
        <taxon>Spermatophyta</taxon>
        <taxon>Magnoliopsida</taxon>
        <taxon>eudicotyledons</taxon>
        <taxon>Gunneridae</taxon>
        <taxon>Pentapetalae</taxon>
        <taxon>rosids</taxon>
        <taxon>malvids</taxon>
        <taxon>Brassicales</taxon>
        <taxon>Brassicaceae</taxon>
        <taxon>Coluteocarpeae</taxon>
        <taxon>Microthlaspi</taxon>
    </lineage>
</organism>
<evidence type="ECO:0000313" key="3">
    <source>
        <dbReference type="EMBL" id="CAA7027575.1"/>
    </source>
</evidence>
<evidence type="ECO:0000313" key="4">
    <source>
        <dbReference type="Proteomes" id="UP000467841"/>
    </source>
</evidence>
<feature type="compositionally biased region" description="Basic and acidic residues" evidence="1">
    <location>
        <begin position="128"/>
        <end position="162"/>
    </location>
</feature>
<sequence length="405" mass="47180">MVFWVKVTGVPVHFWNDETFMEIGKALGAVQAIEAHRAKFQVSINADAPLQFERKVGYPNGDTGMVSLEYVGLHRYCFTCKLLSHEEGTCPQLTEKQKDLNRARRLEENLAATEPRSMRPPVMERILVPEKSENRYRMGEYKRPQGNRSDYHSRDSRPRGTFERGISPNRNDFSYRDRDLRYHLKDSRDSRGKEVWKRLERPGRSGTATSKGRFLPYQRPRAEYRDHGRTRYEPRPEWRPRYSRDSEVDNHFDTPTSRAPPMNRGRHGTISDSQHTVTERHDSPHEYTGTGKGLLIVQSKKSEEERIRNLKGKAHVTEESAFQEKQRKEAMLGRKLGTLTIRDNAHPDKKMLGQGNPGRDERNVDVVFYKDLPLEETLAENENEDEAFTEEEMDAMLEDNVQLYL</sequence>
<evidence type="ECO:0000259" key="2">
    <source>
        <dbReference type="Pfam" id="PF14392"/>
    </source>
</evidence>
<protein>
    <recommendedName>
        <fullName evidence="2">Zinc knuckle CX2CX4HX4C domain-containing protein</fullName>
    </recommendedName>
</protein>
<feature type="region of interest" description="Disordered" evidence="1">
    <location>
        <begin position="225"/>
        <end position="290"/>
    </location>
</feature>
<dbReference type="PANTHER" id="PTHR31286:SF182">
    <property type="entry name" value="ZINC KNUCKLE CX2CX4HX4C DOMAIN-CONTAINING PROTEIN"/>
    <property type="match status" value="1"/>
</dbReference>
<dbReference type="PANTHER" id="PTHR31286">
    <property type="entry name" value="GLYCINE-RICH CELL WALL STRUCTURAL PROTEIN 1.8-LIKE"/>
    <property type="match status" value="1"/>
</dbReference>
<keyword evidence="4" id="KW-1185">Reference proteome</keyword>
<dbReference type="AlphaFoldDB" id="A0A6D2IR40"/>
<dbReference type="Proteomes" id="UP000467841">
    <property type="component" value="Unassembled WGS sequence"/>
</dbReference>
<dbReference type="Pfam" id="PF14392">
    <property type="entry name" value="zf-CCHC_4"/>
    <property type="match status" value="1"/>
</dbReference>
<feature type="compositionally biased region" description="Basic and acidic residues" evidence="1">
    <location>
        <begin position="225"/>
        <end position="252"/>
    </location>
</feature>
<evidence type="ECO:0000256" key="1">
    <source>
        <dbReference type="SAM" id="MobiDB-lite"/>
    </source>
</evidence>
<accession>A0A6D2IR40</accession>
<dbReference type="InterPro" id="IPR025836">
    <property type="entry name" value="Zn_knuckle_CX2CX4HX4C"/>
</dbReference>
<feature type="compositionally biased region" description="Basic and acidic residues" evidence="1">
    <location>
        <begin position="187"/>
        <end position="203"/>
    </location>
</feature>
<feature type="region of interest" description="Disordered" evidence="1">
    <location>
        <begin position="128"/>
        <end position="174"/>
    </location>
</feature>
<dbReference type="OrthoDB" id="1108329at2759"/>